<dbReference type="InterPro" id="IPR003099">
    <property type="entry name" value="Prephen_DH"/>
</dbReference>
<dbReference type="GO" id="GO:0008977">
    <property type="term" value="F:prephenate dehydrogenase (NAD+) activity"/>
    <property type="evidence" value="ECO:0007669"/>
    <property type="project" value="InterPro"/>
</dbReference>
<protein>
    <submittedName>
        <fullName evidence="5">Prephenate dehydrogenase</fullName>
    </submittedName>
</protein>
<dbReference type="PANTHER" id="PTHR21363">
    <property type="entry name" value="PREPHENATE DEHYDROGENASE"/>
    <property type="match status" value="1"/>
</dbReference>
<dbReference type="AlphaFoldDB" id="A0A926IHH6"/>
<name>A0A926IHH6_9FIRM</name>
<reference evidence="5" key="1">
    <citation type="submission" date="2020-08" db="EMBL/GenBank/DDBJ databases">
        <title>Genome public.</title>
        <authorList>
            <person name="Liu C."/>
            <person name="Sun Q."/>
        </authorList>
    </citation>
    <scope>NUCLEOTIDE SEQUENCE</scope>
    <source>
        <strain evidence="5">NSJ-64</strain>
    </source>
</reference>
<comment type="caution">
    <text evidence="5">The sequence shown here is derived from an EMBL/GenBank/DDBJ whole genome shotgun (WGS) entry which is preliminary data.</text>
</comment>
<evidence type="ECO:0000313" key="6">
    <source>
        <dbReference type="Proteomes" id="UP000623678"/>
    </source>
</evidence>
<evidence type="ECO:0000313" key="5">
    <source>
        <dbReference type="EMBL" id="MBC8584713.1"/>
    </source>
</evidence>
<accession>A0A926IHH6</accession>
<evidence type="ECO:0000256" key="2">
    <source>
        <dbReference type="ARBA" id="ARBA00023002"/>
    </source>
</evidence>
<dbReference type="RefSeq" id="WP_262394534.1">
    <property type="nucleotide sequence ID" value="NZ_JACRTD010000002.1"/>
</dbReference>
<organism evidence="5 6">
    <name type="scientific">Youxingia wuxianensis</name>
    <dbReference type="NCBI Taxonomy" id="2763678"/>
    <lineage>
        <taxon>Bacteria</taxon>
        <taxon>Bacillati</taxon>
        <taxon>Bacillota</taxon>
        <taxon>Clostridia</taxon>
        <taxon>Eubacteriales</taxon>
        <taxon>Oscillospiraceae</taxon>
        <taxon>Youxingia</taxon>
    </lineage>
</organism>
<dbReference type="PROSITE" id="PS51176">
    <property type="entry name" value="PDH_ADH"/>
    <property type="match status" value="1"/>
</dbReference>
<dbReference type="GO" id="GO:0070403">
    <property type="term" value="F:NAD+ binding"/>
    <property type="evidence" value="ECO:0007669"/>
    <property type="project" value="InterPro"/>
</dbReference>
<dbReference type="InterPro" id="IPR008927">
    <property type="entry name" value="6-PGluconate_DH-like_C_sf"/>
</dbReference>
<dbReference type="Gene3D" id="3.40.50.720">
    <property type="entry name" value="NAD(P)-binding Rossmann-like Domain"/>
    <property type="match status" value="1"/>
</dbReference>
<dbReference type="PANTHER" id="PTHR21363:SF0">
    <property type="entry name" value="PREPHENATE DEHYDROGENASE [NADP(+)]"/>
    <property type="match status" value="1"/>
</dbReference>
<dbReference type="Gene3D" id="1.10.3660.10">
    <property type="entry name" value="6-phosphogluconate dehydrogenase C-terminal like domain"/>
    <property type="match status" value="1"/>
</dbReference>
<dbReference type="InterPro" id="IPR050812">
    <property type="entry name" value="Preph/Arog_dehydrog"/>
</dbReference>
<comment type="similarity">
    <text evidence="1">Belongs to the prephenate/arogenate dehydrogenase family.</text>
</comment>
<dbReference type="InterPro" id="IPR036291">
    <property type="entry name" value="NAD(P)-bd_dom_sf"/>
</dbReference>
<dbReference type="InterPro" id="IPR046826">
    <property type="entry name" value="PDH_N"/>
</dbReference>
<gene>
    <name evidence="5" type="ORF">H8705_03875</name>
</gene>
<dbReference type="GO" id="GO:0004665">
    <property type="term" value="F:prephenate dehydrogenase (NADP+) activity"/>
    <property type="evidence" value="ECO:0007669"/>
    <property type="project" value="InterPro"/>
</dbReference>
<comment type="pathway">
    <text evidence="3">Amino-acid biosynthesis.</text>
</comment>
<dbReference type="InterPro" id="IPR046825">
    <property type="entry name" value="PDH_C"/>
</dbReference>
<dbReference type="GO" id="GO:0006571">
    <property type="term" value="P:tyrosine biosynthetic process"/>
    <property type="evidence" value="ECO:0007669"/>
    <property type="project" value="InterPro"/>
</dbReference>
<evidence type="ECO:0000256" key="1">
    <source>
        <dbReference type="ARBA" id="ARBA00007964"/>
    </source>
</evidence>
<dbReference type="Pfam" id="PF20463">
    <property type="entry name" value="PDH_C"/>
    <property type="match status" value="1"/>
</dbReference>
<keyword evidence="6" id="KW-1185">Reference proteome</keyword>
<sequence length="287" mass="31809">MLVDLKKEQILNIGVVGLGLIGGSLSKALKKYTSHNVYGCDIDPDTIQAAFNAGAIDFSIEDGDFSMCDLVFIALYPQKAVEFVKAHSNRLKENAIVMDLCGIKRYVVKELSPLAEENHFIYVGGHPMAGKESWGFQDTDGDLFRGASMIITPSDQTPVWVLDLLIGLFADIRFKTVNRTTPESHDSMIAFTSQLAHVVSSSYIKSPRALAHNGFSAGSYKDLTRVAKLNPNMWTELFLENKDYLTEEIDTIVAHLLEYKQAISTNNYDSLYTLLAKGSEIKEGLDK</sequence>
<dbReference type="SUPFAM" id="SSF48179">
    <property type="entry name" value="6-phosphogluconate dehydrogenase C-terminal domain-like"/>
    <property type="match status" value="1"/>
</dbReference>
<dbReference type="Proteomes" id="UP000623678">
    <property type="component" value="Unassembled WGS sequence"/>
</dbReference>
<dbReference type="SUPFAM" id="SSF51735">
    <property type="entry name" value="NAD(P)-binding Rossmann-fold domains"/>
    <property type="match status" value="1"/>
</dbReference>
<dbReference type="Pfam" id="PF02153">
    <property type="entry name" value="PDH_N"/>
    <property type="match status" value="1"/>
</dbReference>
<proteinExistence type="inferred from homology"/>
<evidence type="ECO:0000256" key="3">
    <source>
        <dbReference type="ARBA" id="ARBA00029440"/>
    </source>
</evidence>
<evidence type="ECO:0000259" key="4">
    <source>
        <dbReference type="PROSITE" id="PS51176"/>
    </source>
</evidence>
<keyword evidence="2" id="KW-0560">Oxidoreductase</keyword>
<dbReference type="EMBL" id="JACRTD010000002">
    <property type="protein sequence ID" value="MBC8584713.1"/>
    <property type="molecule type" value="Genomic_DNA"/>
</dbReference>
<feature type="domain" description="Prephenate/arogenate dehydrogenase" evidence="4">
    <location>
        <begin position="11"/>
        <end position="287"/>
    </location>
</feature>